<dbReference type="EMBL" id="CP019943">
    <property type="protein sequence ID" value="AQU89546.1"/>
    <property type="molecule type" value="Genomic_DNA"/>
</dbReference>
<dbReference type="SUPFAM" id="SSF51569">
    <property type="entry name" value="Aldolase"/>
    <property type="match status" value="1"/>
</dbReference>
<sequence>MNLFNFLKKNTKISIDSSDINFIKKYNFDSLTSNPSLILSSILNKSYNKILLNFLKKFNKKIKLDSDEEISYYDNLLIFIAGNLIPFIKDKISLEIPARISYNYNKIIIYSKKLIYLCNLFGINTKKILIKIPATNSGIIAASKLKNFGIECNLTLIFDMNQVKKCFDSGVYLISPFVGRISDKNHCFFDSGVNFVKNIYDYKNSFNFKTKIMAASFRNINQILNLFFCDYLTISPVFFDKLLKTNINYNIYKKKIFFKNFNLNNLNNISYKLLLDGVKQFEKDHNNLINLLSLIINNF</sequence>
<dbReference type="PROSITE" id="PS00958">
    <property type="entry name" value="TRANSALDOLASE_2"/>
    <property type="match status" value="1"/>
</dbReference>
<dbReference type="InterPro" id="IPR018225">
    <property type="entry name" value="Transaldolase_AS"/>
</dbReference>
<keyword evidence="1" id="KW-0704">Schiff base</keyword>
<proteinExistence type="predicted"/>
<dbReference type="EC" id="2.2.1.2" evidence="2"/>
<name>A0A1U9RRN1_CARRU</name>
<reference evidence="2 3" key="1">
    <citation type="submission" date="2017-02" db="EMBL/GenBank/DDBJ databases">
        <title>Complete Genome of Candidatus Carsonella ruddii strain BC, a Nutritional Endosymbiont of Bactericera cockerelli.</title>
        <authorList>
            <person name="Riley A.B."/>
            <person name="Kim D.H."/>
            <person name="Hansen A.K."/>
        </authorList>
    </citation>
    <scope>NUCLEOTIDE SEQUENCE [LARGE SCALE GENOMIC DNA]</scope>
    <source>
        <strain evidence="2 3">BC</strain>
    </source>
</reference>
<organism evidence="2 3">
    <name type="scientific">Carsonella ruddii</name>
    <dbReference type="NCBI Taxonomy" id="114186"/>
    <lineage>
        <taxon>Bacteria</taxon>
        <taxon>Pseudomonadati</taxon>
        <taxon>Pseudomonadota</taxon>
        <taxon>Gammaproteobacteria</taxon>
        <taxon>Oceanospirillales</taxon>
        <taxon>Halomonadaceae</taxon>
        <taxon>Zymobacter group</taxon>
        <taxon>Candidatus Carsonella</taxon>
    </lineage>
</organism>
<dbReference type="Proteomes" id="UP000189666">
    <property type="component" value="Chromosome"/>
</dbReference>
<dbReference type="PANTHER" id="PTHR10683:SF18">
    <property type="entry name" value="TRANSALDOLASE"/>
    <property type="match status" value="1"/>
</dbReference>
<dbReference type="InterPro" id="IPR013785">
    <property type="entry name" value="Aldolase_TIM"/>
</dbReference>
<dbReference type="UniPathway" id="UPA00115">
    <property type="reaction ID" value="UER00414"/>
</dbReference>
<dbReference type="Pfam" id="PF00923">
    <property type="entry name" value="TAL_FSA"/>
    <property type="match status" value="1"/>
</dbReference>
<evidence type="ECO:0000313" key="3">
    <source>
        <dbReference type="Proteomes" id="UP000189666"/>
    </source>
</evidence>
<protein>
    <submittedName>
        <fullName evidence="2">Transaldolase</fullName>
        <ecNumber evidence="2">2.2.1.2</ecNumber>
    </submittedName>
</protein>
<dbReference type="Gene3D" id="3.20.20.70">
    <property type="entry name" value="Aldolase class I"/>
    <property type="match status" value="1"/>
</dbReference>
<dbReference type="GO" id="GO:0006098">
    <property type="term" value="P:pentose-phosphate shunt"/>
    <property type="evidence" value="ECO:0007669"/>
    <property type="project" value="UniProtKB-UniPathway"/>
</dbReference>
<keyword evidence="2" id="KW-0808">Transferase</keyword>
<evidence type="ECO:0000256" key="1">
    <source>
        <dbReference type="ARBA" id="ARBA00023270"/>
    </source>
</evidence>
<gene>
    <name evidence="2" type="ORF">BW244_0128</name>
</gene>
<evidence type="ECO:0000313" key="2">
    <source>
        <dbReference type="EMBL" id="AQU89546.1"/>
    </source>
</evidence>
<accession>A0A1U9RRN1</accession>
<dbReference type="GO" id="GO:0005975">
    <property type="term" value="P:carbohydrate metabolic process"/>
    <property type="evidence" value="ECO:0007669"/>
    <property type="project" value="InterPro"/>
</dbReference>
<dbReference type="AlphaFoldDB" id="A0A1U9RRN1"/>
<dbReference type="InterPro" id="IPR001585">
    <property type="entry name" value="TAL/FSA"/>
</dbReference>
<dbReference type="RefSeq" id="WP_211118383.1">
    <property type="nucleotide sequence ID" value="NZ_CP019943.1"/>
</dbReference>
<dbReference type="PANTHER" id="PTHR10683">
    <property type="entry name" value="TRANSALDOLASE"/>
    <property type="match status" value="1"/>
</dbReference>
<dbReference type="GO" id="GO:0004801">
    <property type="term" value="F:transaldolase activity"/>
    <property type="evidence" value="ECO:0007669"/>
    <property type="project" value="UniProtKB-EC"/>
</dbReference>